<dbReference type="PROSITE" id="PS50089">
    <property type="entry name" value="ZF_RING_2"/>
    <property type="match status" value="1"/>
</dbReference>
<keyword evidence="5 8" id="KW-0863">Zinc-finger</keyword>
<dbReference type="AlphaFoldDB" id="A0AAE0HY05"/>
<dbReference type="GO" id="GO:0005737">
    <property type="term" value="C:cytoplasm"/>
    <property type="evidence" value="ECO:0007669"/>
    <property type="project" value="TreeGrafter"/>
</dbReference>
<dbReference type="InterPro" id="IPR013083">
    <property type="entry name" value="Znf_RING/FYVE/PHD"/>
</dbReference>
<keyword evidence="4" id="KW-0479">Metal-binding</keyword>
<dbReference type="GO" id="GO:0008270">
    <property type="term" value="F:zinc ion binding"/>
    <property type="evidence" value="ECO:0007669"/>
    <property type="project" value="UniProtKB-KW"/>
</dbReference>
<dbReference type="EC" id="2.3.2.27" evidence="2"/>
<evidence type="ECO:0000256" key="8">
    <source>
        <dbReference type="PROSITE-ProRule" id="PRU00175"/>
    </source>
</evidence>
<dbReference type="SUPFAM" id="SSF57850">
    <property type="entry name" value="RING/U-box"/>
    <property type="match status" value="1"/>
</dbReference>
<evidence type="ECO:0000313" key="12">
    <source>
        <dbReference type="Proteomes" id="UP001283341"/>
    </source>
</evidence>
<evidence type="ECO:0000256" key="1">
    <source>
        <dbReference type="ARBA" id="ARBA00000900"/>
    </source>
</evidence>
<keyword evidence="12" id="KW-1185">Reference proteome</keyword>
<feature type="compositionally biased region" description="Basic and acidic residues" evidence="9">
    <location>
        <begin position="215"/>
        <end position="230"/>
    </location>
</feature>
<dbReference type="CDD" id="cd16454">
    <property type="entry name" value="RING-H2_PA-TM-RING"/>
    <property type="match status" value="1"/>
</dbReference>
<organism evidence="11 12">
    <name type="scientific">Apodospora peruviana</name>
    <dbReference type="NCBI Taxonomy" id="516989"/>
    <lineage>
        <taxon>Eukaryota</taxon>
        <taxon>Fungi</taxon>
        <taxon>Dikarya</taxon>
        <taxon>Ascomycota</taxon>
        <taxon>Pezizomycotina</taxon>
        <taxon>Sordariomycetes</taxon>
        <taxon>Sordariomycetidae</taxon>
        <taxon>Sordariales</taxon>
        <taxon>Lasiosphaeriaceae</taxon>
        <taxon>Apodospora</taxon>
    </lineage>
</organism>
<dbReference type="FunFam" id="3.30.40.10:FF:000127">
    <property type="entry name" value="E3 ubiquitin-protein ligase RNF181"/>
    <property type="match status" value="1"/>
</dbReference>
<evidence type="ECO:0000256" key="4">
    <source>
        <dbReference type="ARBA" id="ARBA00022723"/>
    </source>
</evidence>
<feature type="region of interest" description="Disordered" evidence="9">
    <location>
        <begin position="215"/>
        <end position="242"/>
    </location>
</feature>
<evidence type="ECO:0000256" key="7">
    <source>
        <dbReference type="ARBA" id="ARBA00022833"/>
    </source>
</evidence>
<evidence type="ECO:0000259" key="10">
    <source>
        <dbReference type="PROSITE" id="PS50089"/>
    </source>
</evidence>
<dbReference type="EMBL" id="JAUEDM010000006">
    <property type="protein sequence ID" value="KAK3314876.1"/>
    <property type="molecule type" value="Genomic_DNA"/>
</dbReference>
<reference evidence="11" key="2">
    <citation type="submission" date="2023-06" db="EMBL/GenBank/DDBJ databases">
        <authorList>
            <consortium name="Lawrence Berkeley National Laboratory"/>
            <person name="Haridas S."/>
            <person name="Hensen N."/>
            <person name="Bonometti L."/>
            <person name="Westerberg I."/>
            <person name="Brannstrom I.O."/>
            <person name="Guillou S."/>
            <person name="Cros-Aarteil S."/>
            <person name="Calhoun S."/>
            <person name="Kuo A."/>
            <person name="Mondo S."/>
            <person name="Pangilinan J."/>
            <person name="Riley R."/>
            <person name="Labutti K."/>
            <person name="Andreopoulos B."/>
            <person name="Lipzen A."/>
            <person name="Chen C."/>
            <person name="Yanf M."/>
            <person name="Daum C."/>
            <person name="Ng V."/>
            <person name="Clum A."/>
            <person name="Steindorff A."/>
            <person name="Ohm R."/>
            <person name="Martin F."/>
            <person name="Silar P."/>
            <person name="Natvig D."/>
            <person name="Lalanne C."/>
            <person name="Gautier V."/>
            <person name="Ament-Velasquez S.L."/>
            <person name="Kruys A."/>
            <person name="Hutchinson M.I."/>
            <person name="Powell A.J."/>
            <person name="Barry K."/>
            <person name="Miller A.N."/>
            <person name="Grigoriev I.V."/>
            <person name="Debuchy R."/>
            <person name="Gladieux P."/>
            <person name="Thoren M.H."/>
            <person name="Johannesson H."/>
        </authorList>
    </citation>
    <scope>NUCLEOTIDE SEQUENCE</scope>
    <source>
        <strain evidence="11">CBS 118394</strain>
    </source>
</reference>
<keyword evidence="7" id="KW-0862">Zinc</keyword>
<evidence type="ECO:0000256" key="5">
    <source>
        <dbReference type="ARBA" id="ARBA00022771"/>
    </source>
</evidence>
<comment type="caution">
    <text evidence="11">The sequence shown here is derived from an EMBL/GenBank/DDBJ whole genome shotgun (WGS) entry which is preliminary data.</text>
</comment>
<feature type="compositionally biased region" description="Low complexity" evidence="9">
    <location>
        <begin position="41"/>
        <end position="55"/>
    </location>
</feature>
<dbReference type="PANTHER" id="PTHR15710:SF228">
    <property type="entry name" value="FINGER DOMAIN PROTEIN, PUTATIVE-RELATED"/>
    <property type="match status" value="1"/>
</dbReference>
<keyword evidence="6" id="KW-0833">Ubl conjugation pathway</keyword>
<evidence type="ECO:0000256" key="2">
    <source>
        <dbReference type="ARBA" id="ARBA00012483"/>
    </source>
</evidence>
<dbReference type="GO" id="GO:0016567">
    <property type="term" value="P:protein ubiquitination"/>
    <property type="evidence" value="ECO:0007669"/>
    <property type="project" value="TreeGrafter"/>
</dbReference>
<protein>
    <recommendedName>
        <fullName evidence="2">RING-type E3 ubiquitin transferase</fullName>
        <ecNumber evidence="2">2.3.2.27</ecNumber>
    </recommendedName>
</protein>
<dbReference type="SMART" id="SM00184">
    <property type="entry name" value="RING"/>
    <property type="match status" value="1"/>
</dbReference>
<proteinExistence type="predicted"/>
<sequence length="242" mass="25715">MHFFTPRFHQAGPPPAPPTTGTTTGTNSPPTGSADGAATAQQQEQQQQTTTQNQPQPQPNPQQPQQHSGPVPMFPGPGPLAGGLMAALHLAALFDPTGLGIFGQPNGDAVYSQEQLDRIITYLREAQGQGGGAPPASQTAIDKLQTKEVDEEMLGTAAGDKPKCVICVDEMAKGEKVAVLPCTHIFHGECVTPWLKQHNTCPVCRRSIEELEQGKGVKQHQDEHQAEQQHEAAAPNNTTGCV</sequence>
<dbReference type="InterPro" id="IPR001841">
    <property type="entry name" value="Znf_RING"/>
</dbReference>
<name>A0AAE0HY05_9PEZI</name>
<reference evidence="11" key="1">
    <citation type="journal article" date="2023" name="Mol. Phylogenet. Evol.">
        <title>Genome-scale phylogeny and comparative genomics of the fungal order Sordariales.</title>
        <authorList>
            <person name="Hensen N."/>
            <person name="Bonometti L."/>
            <person name="Westerberg I."/>
            <person name="Brannstrom I.O."/>
            <person name="Guillou S."/>
            <person name="Cros-Aarteil S."/>
            <person name="Calhoun S."/>
            <person name="Haridas S."/>
            <person name="Kuo A."/>
            <person name="Mondo S."/>
            <person name="Pangilinan J."/>
            <person name="Riley R."/>
            <person name="LaButti K."/>
            <person name="Andreopoulos B."/>
            <person name="Lipzen A."/>
            <person name="Chen C."/>
            <person name="Yan M."/>
            <person name="Daum C."/>
            <person name="Ng V."/>
            <person name="Clum A."/>
            <person name="Steindorff A."/>
            <person name="Ohm R.A."/>
            <person name="Martin F."/>
            <person name="Silar P."/>
            <person name="Natvig D.O."/>
            <person name="Lalanne C."/>
            <person name="Gautier V."/>
            <person name="Ament-Velasquez S.L."/>
            <person name="Kruys A."/>
            <person name="Hutchinson M.I."/>
            <person name="Powell A.J."/>
            <person name="Barry K."/>
            <person name="Miller A.N."/>
            <person name="Grigoriev I.V."/>
            <person name="Debuchy R."/>
            <person name="Gladieux P."/>
            <person name="Hiltunen Thoren M."/>
            <person name="Johannesson H."/>
        </authorList>
    </citation>
    <scope>NUCLEOTIDE SEQUENCE</scope>
    <source>
        <strain evidence="11">CBS 118394</strain>
    </source>
</reference>
<feature type="compositionally biased region" description="Low complexity" evidence="9">
    <location>
        <begin position="19"/>
        <end position="34"/>
    </location>
</feature>
<evidence type="ECO:0000256" key="3">
    <source>
        <dbReference type="ARBA" id="ARBA00022679"/>
    </source>
</evidence>
<evidence type="ECO:0000256" key="9">
    <source>
        <dbReference type="SAM" id="MobiDB-lite"/>
    </source>
</evidence>
<feature type="domain" description="RING-type" evidence="10">
    <location>
        <begin position="164"/>
        <end position="205"/>
    </location>
</feature>
<dbReference type="Gene3D" id="3.30.40.10">
    <property type="entry name" value="Zinc/RING finger domain, C3HC4 (zinc finger)"/>
    <property type="match status" value="1"/>
</dbReference>
<gene>
    <name evidence="11" type="ORF">B0H66DRAFT_563855</name>
</gene>
<dbReference type="GO" id="GO:0061630">
    <property type="term" value="F:ubiquitin protein ligase activity"/>
    <property type="evidence" value="ECO:0007669"/>
    <property type="project" value="UniProtKB-EC"/>
</dbReference>
<feature type="region of interest" description="Disordered" evidence="9">
    <location>
        <begin position="1"/>
        <end position="78"/>
    </location>
</feature>
<keyword evidence="3" id="KW-0808">Transferase</keyword>
<evidence type="ECO:0000313" key="11">
    <source>
        <dbReference type="EMBL" id="KAK3314876.1"/>
    </source>
</evidence>
<evidence type="ECO:0000256" key="6">
    <source>
        <dbReference type="ARBA" id="ARBA00022786"/>
    </source>
</evidence>
<dbReference type="PANTHER" id="PTHR15710">
    <property type="entry name" value="E3 UBIQUITIN-PROTEIN LIGASE PRAJA"/>
    <property type="match status" value="1"/>
</dbReference>
<comment type="catalytic activity">
    <reaction evidence="1">
        <text>S-ubiquitinyl-[E2 ubiquitin-conjugating enzyme]-L-cysteine + [acceptor protein]-L-lysine = [E2 ubiquitin-conjugating enzyme]-L-cysteine + N(6)-ubiquitinyl-[acceptor protein]-L-lysine.</text>
        <dbReference type="EC" id="2.3.2.27"/>
    </reaction>
</comment>
<dbReference type="Pfam" id="PF13639">
    <property type="entry name" value="zf-RING_2"/>
    <property type="match status" value="1"/>
</dbReference>
<accession>A0AAE0HY05</accession>
<dbReference type="Proteomes" id="UP001283341">
    <property type="component" value="Unassembled WGS sequence"/>
</dbReference>